<proteinExistence type="predicted"/>
<keyword evidence="2" id="KW-1185">Reference proteome</keyword>
<protein>
    <submittedName>
        <fullName evidence="1">Uncharacterized protein</fullName>
    </submittedName>
</protein>
<sequence>MKLANTNYLGLRSTELWWRHNLCQVAEPIDCVRPHNPRCPMSFADSQTRFNRGPREANRYSMTRSQLRITKMS</sequence>
<organism evidence="1 2">
    <name type="scientific">Caerostris extrusa</name>
    <name type="common">Bark spider</name>
    <name type="synonym">Caerostris bankana</name>
    <dbReference type="NCBI Taxonomy" id="172846"/>
    <lineage>
        <taxon>Eukaryota</taxon>
        <taxon>Metazoa</taxon>
        <taxon>Ecdysozoa</taxon>
        <taxon>Arthropoda</taxon>
        <taxon>Chelicerata</taxon>
        <taxon>Arachnida</taxon>
        <taxon>Araneae</taxon>
        <taxon>Araneomorphae</taxon>
        <taxon>Entelegynae</taxon>
        <taxon>Araneoidea</taxon>
        <taxon>Araneidae</taxon>
        <taxon>Caerostris</taxon>
    </lineage>
</organism>
<name>A0AAV4TYD9_CAEEX</name>
<accession>A0AAV4TYD9</accession>
<dbReference type="EMBL" id="BPLR01011972">
    <property type="protein sequence ID" value="GIY50362.1"/>
    <property type="molecule type" value="Genomic_DNA"/>
</dbReference>
<dbReference type="Proteomes" id="UP001054945">
    <property type="component" value="Unassembled WGS sequence"/>
</dbReference>
<dbReference type="AlphaFoldDB" id="A0AAV4TYD9"/>
<evidence type="ECO:0000313" key="1">
    <source>
        <dbReference type="EMBL" id="GIY50362.1"/>
    </source>
</evidence>
<evidence type="ECO:0000313" key="2">
    <source>
        <dbReference type="Proteomes" id="UP001054945"/>
    </source>
</evidence>
<gene>
    <name evidence="1" type="ORF">CEXT_518501</name>
</gene>
<reference evidence="1 2" key="1">
    <citation type="submission" date="2021-06" db="EMBL/GenBank/DDBJ databases">
        <title>Caerostris extrusa draft genome.</title>
        <authorList>
            <person name="Kono N."/>
            <person name="Arakawa K."/>
        </authorList>
    </citation>
    <scope>NUCLEOTIDE SEQUENCE [LARGE SCALE GENOMIC DNA]</scope>
</reference>
<comment type="caution">
    <text evidence="1">The sequence shown here is derived from an EMBL/GenBank/DDBJ whole genome shotgun (WGS) entry which is preliminary data.</text>
</comment>